<protein>
    <recommendedName>
        <fullName evidence="3">Ankyrin</fullName>
    </recommendedName>
</protein>
<name>A0ABR1PUI9_9PEZI</name>
<dbReference type="Pfam" id="PF00023">
    <property type="entry name" value="Ank"/>
    <property type="match status" value="1"/>
</dbReference>
<dbReference type="Gene3D" id="1.25.40.20">
    <property type="entry name" value="Ankyrin repeat-containing domain"/>
    <property type="match status" value="1"/>
</dbReference>
<evidence type="ECO:0000313" key="2">
    <source>
        <dbReference type="Proteomes" id="UP001391051"/>
    </source>
</evidence>
<gene>
    <name evidence="1" type="ORF">PG986_014985</name>
</gene>
<proteinExistence type="predicted"/>
<dbReference type="GeneID" id="92084269"/>
<accession>A0ABR1PUI9</accession>
<dbReference type="EMBL" id="JAQQWE010000010">
    <property type="protein sequence ID" value="KAK7938117.1"/>
    <property type="molecule type" value="Genomic_DNA"/>
</dbReference>
<evidence type="ECO:0000313" key="1">
    <source>
        <dbReference type="EMBL" id="KAK7938117.1"/>
    </source>
</evidence>
<dbReference type="InterPro" id="IPR002110">
    <property type="entry name" value="Ankyrin_rpt"/>
</dbReference>
<evidence type="ECO:0008006" key="3">
    <source>
        <dbReference type="Google" id="ProtNLM"/>
    </source>
</evidence>
<sequence length="346" mass="38844">MDPFDPSNGGHNPFRHDYNQWTLRDAVLDQQTIPALLKCLVSTRIYAPESYEEVRNSVFNDMLQVQQLPLIEHMLNNGYMPVSEVEPWVIAQHVSKEVVELLLARGWDINKQDYKSFRDPTGTEGGDRLLNYLAREHVGGNGELARWLVAEKGARPDGFTGAWDRKEPEPVLDQVAQFGTVSLYKFLEERGARPGPRVLHLAVDMAASMRVDPSTPDGKPPISEYNSYNFDDGGKSAARAEMLRFLVEERGLDVNKIDSNVAHAPEKGYFGTPIAYAAGWLHGAKVVAWLLKKGANPNIRGPCWPEQNAYDRARERRAYEVLTVLQAPEEDYVGLPLVTKMGKKQG</sequence>
<reference evidence="1 2" key="1">
    <citation type="submission" date="2023-01" db="EMBL/GenBank/DDBJ databases">
        <title>Analysis of 21 Apiospora genomes using comparative genomics revels a genus with tremendous synthesis potential of carbohydrate active enzymes and secondary metabolites.</title>
        <authorList>
            <person name="Sorensen T."/>
        </authorList>
    </citation>
    <scope>NUCLEOTIDE SEQUENCE [LARGE SCALE GENOMIC DNA]</scope>
    <source>
        <strain evidence="1 2">CBS 24483</strain>
    </source>
</reference>
<dbReference type="InterPro" id="IPR036770">
    <property type="entry name" value="Ankyrin_rpt-contain_sf"/>
</dbReference>
<organism evidence="1 2">
    <name type="scientific">Apiospora aurea</name>
    <dbReference type="NCBI Taxonomy" id="335848"/>
    <lineage>
        <taxon>Eukaryota</taxon>
        <taxon>Fungi</taxon>
        <taxon>Dikarya</taxon>
        <taxon>Ascomycota</taxon>
        <taxon>Pezizomycotina</taxon>
        <taxon>Sordariomycetes</taxon>
        <taxon>Xylariomycetidae</taxon>
        <taxon>Amphisphaeriales</taxon>
        <taxon>Apiosporaceae</taxon>
        <taxon>Apiospora</taxon>
    </lineage>
</organism>
<comment type="caution">
    <text evidence="1">The sequence shown here is derived from an EMBL/GenBank/DDBJ whole genome shotgun (WGS) entry which is preliminary data.</text>
</comment>
<dbReference type="Proteomes" id="UP001391051">
    <property type="component" value="Unassembled WGS sequence"/>
</dbReference>
<keyword evidence="2" id="KW-1185">Reference proteome</keyword>
<dbReference type="SUPFAM" id="SSF48403">
    <property type="entry name" value="Ankyrin repeat"/>
    <property type="match status" value="1"/>
</dbReference>
<dbReference type="RefSeq" id="XP_066693445.1">
    <property type="nucleotide sequence ID" value="XM_066851207.1"/>
</dbReference>